<sequence length="84" mass="9774">MNRLSVKICCEIELDGKRIYKLDASNEVMVAGAMRELVEHIREPFLKKMFQDILDRREGTVFPEEIGGNHARGKEYVRSLYDSK</sequence>
<name>A0A6J6E4R8_9ZZZZ</name>
<accession>A0A6J6E4R8</accession>
<evidence type="ECO:0000313" key="1">
    <source>
        <dbReference type="EMBL" id="CAB4571361.1"/>
    </source>
</evidence>
<protein>
    <submittedName>
        <fullName evidence="1">Unannotated protein</fullName>
    </submittedName>
</protein>
<gene>
    <name evidence="1" type="ORF">UFOPK1726_00303</name>
</gene>
<reference evidence="1" key="1">
    <citation type="submission" date="2020-05" db="EMBL/GenBank/DDBJ databases">
        <authorList>
            <person name="Chiriac C."/>
            <person name="Salcher M."/>
            <person name="Ghai R."/>
            <person name="Kavagutti S V."/>
        </authorList>
    </citation>
    <scope>NUCLEOTIDE SEQUENCE</scope>
</reference>
<dbReference type="EMBL" id="CAEZTT010000020">
    <property type="protein sequence ID" value="CAB4571361.1"/>
    <property type="molecule type" value="Genomic_DNA"/>
</dbReference>
<proteinExistence type="predicted"/>
<dbReference type="AlphaFoldDB" id="A0A6J6E4R8"/>
<organism evidence="1">
    <name type="scientific">freshwater metagenome</name>
    <dbReference type="NCBI Taxonomy" id="449393"/>
    <lineage>
        <taxon>unclassified sequences</taxon>
        <taxon>metagenomes</taxon>
        <taxon>ecological metagenomes</taxon>
    </lineage>
</organism>